<sequence>MTDDPTRIRSRCNNMVTSWLLNAVSKEIVDSLLYLESAHADELKNYQPVPVCHYGGMKAWMDYQQQKYVMQFLMGLNESYASTRGQILMSDPLSPMAKVFNLVVQEERQRSIGSRLFAPSNSMAFNASSPAPSVATCIISQQAQSLVHNTTVTLPNGHVVAINRVGSVRTSLELDYWESVLPKPIQSIFESYCNQPNMFSSHSPECISSPAPIQTALRPCRVTTKPTYLSDYHYYLTEHVSSKPSLYPISFCLSYHKLSRPYREFVLTISSQTEPTSFSQPLSLNWLKWAYKVKFRVDGIVDSGLMEKVYMSLPPGYTCREGKHLPNAVCRLHKSIYGLKQASHQWFHKFSNTLLLEACPQCKFKMKDIGPLRYFLGLEVARSTAGISICQRKYALELLSDIGHLGCKPTTIPMDPNLKLSQDDGDLIEILPTIGDSLSKKQLIVSRSSAETEYRSMANTTCEILWLLSLLHYLKIAHHGPTILYSDNQAALHIAANPVYHERTKHIEIDCHII</sequence>
<reference evidence="2 3" key="1">
    <citation type="journal article" date="2018" name="PLoS Genet.">
        <title>Population sequencing reveals clonal diversity and ancestral inbreeding in the grapevine cultivar Chardonnay.</title>
        <authorList>
            <person name="Roach M.J."/>
            <person name="Johnson D.L."/>
            <person name="Bohlmann J."/>
            <person name="van Vuuren H.J."/>
            <person name="Jones S.J."/>
            <person name="Pretorius I.S."/>
            <person name="Schmidt S.A."/>
            <person name="Borneman A.R."/>
        </authorList>
    </citation>
    <scope>NUCLEOTIDE SEQUENCE [LARGE SCALE GENOMIC DNA]</scope>
    <source>
        <strain evidence="3">cv. Chardonnay</strain>
        <tissue evidence="2">Leaf</tissue>
    </source>
</reference>
<dbReference type="InterPro" id="IPR043502">
    <property type="entry name" value="DNA/RNA_pol_sf"/>
</dbReference>
<dbReference type="CDD" id="cd09272">
    <property type="entry name" value="RNase_HI_RT_Ty1"/>
    <property type="match status" value="1"/>
</dbReference>
<organism evidence="2 3">
    <name type="scientific">Vitis vinifera</name>
    <name type="common">Grape</name>
    <dbReference type="NCBI Taxonomy" id="29760"/>
    <lineage>
        <taxon>Eukaryota</taxon>
        <taxon>Viridiplantae</taxon>
        <taxon>Streptophyta</taxon>
        <taxon>Embryophyta</taxon>
        <taxon>Tracheophyta</taxon>
        <taxon>Spermatophyta</taxon>
        <taxon>Magnoliopsida</taxon>
        <taxon>eudicotyledons</taxon>
        <taxon>Gunneridae</taxon>
        <taxon>Pentapetalae</taxon>
        <taxon>rosids</taxon>
        <taxon>Vitales</taxon>
        <taxon>Vitaceae</taxon>
        <taxon>Viteae</taxon>
        <taxon>Vitis</taxon>
    </lineage>
</organism>
<dbReference type="PANTHER" id="PTHR11439">
    <property type="entry name" value="GAG-POL-RELATED RETROTRANSPOSON"/>
    <property type="match status" value="1"/>
</dbReference>
<name>A0A438JZF8_VITVI</name>
<dbReference type="SUPFAM" id="SSF56672">
    <property type="entry name" value="DNA/RNA polymerases"/>
    <property type="match status" value="1"/>
</dbReference>
<gene>
    <name evidence="2" type="primary">RE1_2539</name>
    <name evidence="2" type="ORF">CK203_017151</name>
</gene>
<dbReference type="InterPro" id="IPR013103">
    <property type="entry name" value="RVT_2"/>
</dbReference>
<evidence type="ECO:0000313" key="3">
    <source>
        <dbReference type="Proteomes" id="UP000288805"/>
    </source>
</evidence>
<dbReference type="Proteomes" id="UP000288805">
    <property type="component" value="Unassembled WGS sequence"/>
</dbReference>
<accession>A0A438JZF8</accession>
<feature type="domain" description="Reverse transcriptase Ty1/copia-type" evidence="1">
    <location>
        <begin position="303"/>
        <end position="354"/>
    </location>
</feature>
<dbReference type="PANTHER" id="PTHR11439:SF498">
    <property type="entry name" value="DNAK FAMILY PROTEIN"/>
    <property type="match status" value="1"/>
</dbReference>
<dbReference type="EMBL" id="QGNW01000021">
    <property type="protein sequence ID" value="RVX14352.1"/>
    <property type="molecule type" value="Genomic_DNA"/>
</dbReference>
<evidence type="ECO:0000313" key="2">
    <source>
        <dbReference type="EMBL" id="RVX14352.1"/>
    </source>
</evidence>
<feature type="domain" description="Reverse transcriptase Ty1/copia-type" evidence="1">
    <location>
        <begin position="362"/>
        <end position="414"/>
    </location>
</feature>
<evidence type="ECO:0000259" key="1">
    <source>
        <dbReference type="Pfam" id="PF07727"/>
    </source>
</evidence>
<protein>
    <submittedName>
        <fullName evidence="2">Retrovirus-related Pol polyprotein from transposon RE1</fullName>
    </submittedName>
</protein>
<dbReference type="Pfam" id="PF07727">
    <property type="entry name" value="RVT_2"/>
    <property type="match status" value="2"/>
</dbReference>
<dbReference type="AlphaFoldDB" id="A0A438JZF8"/>
<proteinExistence type="predicted"/>
<comment type="caution">
    <text evidence="2">The sequence shown here is derived from an EMBL/GenBank/DDBJ whole genome shotgun (WGS) entry which is preliminary data.</text>
</comment>